<dbReference type="RefSeq" id="WP_133882950.1">
    <property type="nucleotide sequence ID" value="NZ_MWIN01000009.1"/>
</dbReference>
<name>A0A4S3K607_9GAMM</name>
<dbReference type="InterPro" id="IPR005467">
    <property type="entry name" value="His_kinase_dom"/>
</dbReference>
<dbReference type="InterPro" id="IPR001789">
    <property type="entry name" value="Sig_transdc_resp-reg_receiver"/>
</dbReference>
<evidence type="ECO:0000256" key="10">
    <source>
        <dbReference type="ARBA" id="ARBA00022840"/>
    </source>
</evidence>
<dbReference type="OrthoDB" id="9810730at2"/>
<dbReference type="CDD" id="cd00082">
    <property type="entry name" value="HisKA"/>
    <property type="match status" value="1"/>
</dbReference>
<keyword evidence="4" id="KW-1003">Cell membrane</keyword>
<organism evidence="21 22">
    <name type="scientific">Panacagrimonas perspica</name>
    <dbReference type="NCBI Taxonomy" id="381431"/>
    <lineage>
        <taxon>Bacteria</taxon>
        <taxon>Pseudomonadati</taxon>
        <taxon>Pseudomonadota</taxon>
        <taxon>Gammaproteobacteria</taxon>
        <taxon>Nevskiales</taxon>
        <taxon>Nevskiaceae</taxon>
        <taxon>Panacagrimonas</taxon>
    </lineage>
</organism>
<dbReference type="Gene3D" id="1.10.287.130">
    <property type="match status" value="1"/>
</dbReference>
<dbReference type="SMART" id="SM00388">
    <property type="entry name" value="HisKA"/>
    <property type="match status" value="1"/>
</dbReference>
<evidence type="ECO:0000259" key="20">
    <source>
        <dbReference type="PROSITE" id="PS50894"/>
    </source>
</evidence>
<evidence type="ECO:0000256" key="12">
    <source>
        <dbReference type="ARBA" id="ARBA00023012"/>
    </source>
</evidence>
<dbReference type="FunFam" id="1.10.287.130:FF:000002">
    <property type="entry name" value="Two-component osmosensing histidine kinase"/>
    <property type="match status" value="1"/>
</dbReference>
<comment type="caution">
    <text evidence="21">The sequence shown here is derived from an EMBL/GenBank/DDBJ whole genome shotgun (WGS) entry which is preliminary data.</text>
</comment>
<dbReference type="CDD" id="cd17546">
    <property type="entry name" value="REC_hyHK_CKI1_RcsC-like"/>
    <property type="match status" value="1"/>
</dbReference>
<evidence type="ECO:0000256" key="5">
    <source>
        <dbReference type="ARBA" id="ARBA00022553"/>
    </source>
</evidence>
<evidence type="ECO:0000256" key="1">
    <source>
        <dbReference type="ARBA" id="ARBA00000085"/>
    </source>
</evidence>
<keyword evidence="10" id="KW-0067">ATP-binding</keyword>
<dbReference type="Pfam" id="PF00072">
    <property type="entry name" value="Response_reg"/>
    <property type="match status" value="1"/>
</dbReference>
<evidence type="ECO:0000256" key="9">
    <source>
        <dbReference type="ARBA" id="ARBA00022777"/>
    </source>
</evidence>
<dbReference type="Proteomes" id="UP000295341">
    <property type="component" value="Unassembled WGS sequence"/>
</dbReference>
<keyword evidence="11" id="KW-1133">Transmembrane helix</keyword>
<feature type="domain" description="Response regulatory" evidence="19">
    <location>
        <begin position="415"/>
        <end position="531"/>
    </location>
</feature>
<dbReference type="Gene3D" id="3.30.565.10">
    <property type="entry name" value="Histidine kinase-like ATPase, C-terminal domain"/>
    <property type="match status" value="1"/>
</dbReference>
<proteinExistence type="predicted"/>
<feature type="modified residue" description="4-aspartylphosphate" evidence="17">
    <location>
        <position position="464"/>
    </location>
</feature>
<dbReference type="PRINTS" id="PR00344">
    <property type="entry name" value="BCTRLSENSOR"/>
</dbReference>
<evidence type="ECO:0000256" key="2">
    <source>
        <dbReference type="ARBA" id="ARBA00004651"/>
    </source>
</evidence>
<comment type="subcellular location">
    <subcellularLocation>
        <location evidence="2">Cell membrane</location>
        <topology evidence="2">Multi-pass membrane protein</topology>
    </subcellularLocation>
</comment>
<evidence type="ECO:0000256" key="13">
    <source>
        <dbReference type="ARBA" id="ARBA00023136"/>
    </source>
</evidence>
<evidence type="ECO:0000256" key="3">
    <source>
        <dbReference type="ARBA" id="ARBA00012438"/>
    </source>
</evidence>
<keyword evidence="8" id="KW-0547">Nucleotide-binding</keyword>
<dbReference type="EMBL" id="SOBT01000010">
    <property type="protein sequence ID" value="TDU26786.1"/>
    <property type="molecule type" value="Genomic_DNA"/>
</dbReference>
<reference evidence="21 22" key="1">
    <citation type="submission" date="2019-03" db="EMBL/GenBank/DDBJ databases">
        <title>Genomic Encyclopedia of Type Strains, Phase IV (KMG-IV): sequencing the most valuable type-strain genomes for metagenomic binning, comparative biology and taxonomic classification.</title>
        <authorList>
            <person name="Goeker M."/>
        </authorList>
    </citation>
    <scope>NUCLEOTIDE SEQUENCE [LARGE SCALE GENOMIC DNA]</scope>
    <source>
        <strain evidence="21 22">DSM 26377</strain>
    </source>
</reference>
<feature type="domain" description="HPt" evidence="20">
    <location>
        <begin position="563"/>
        <end position="664"/>
    </location>
</feature>
<dbReference type="Pfam" id="PF02518">
    <property type="entry name" value="HATPase_c"/>
    <property type="match status" value="1"/>
</dbReference>
<dbReference type="SUPFAM" id="SSF47384">
    <property type="entry name" value="Homodimeric domain of signal transducing histidine kinase"/>
    <property type="match status" value="1"/>
</dbReference>
<dbReference type="SMART" id="SM00387">
    <property type="entry name" value="HATPase_c"/>
    <property type="match status" value="1"/>
</dbReference>
<keyword evidence="6" id="KW-0808">Transferase</keyword>
<evidence type="ECO:0000256" key="7">
    <source>
        <dbReference type="ARBA" id="ARBA00022692"/>
    </source>
</evidence>
<dbReference type="PANTHER" id="PTHR45339">
    <property type="entry name" value="HYBRID SIGNAL TRANSDUCTION HISTIDINE KINASE J"/>
    <property type="match status" value="1"/>
</dbReference>
<comment type="catalytic activity">
    <reaction evidence="1">
        <text>ATP + protein L-histidine = ADP + protein N-phospho-L-histidine.</text>
        <dbReference type="EC" id="2.7.13.3"/>
    </reaction>
</comment>
<dbReference type="GO" id="GO:0000155">
    <property type="term" value="F:phosphorelay sensor kinase activity"/>
    <property type="evidence" value="ECO:0007669"/>
    <property type="project" value="InterPro"/>
</dbReference>
<evidence type="ECO:0000256" key="17">
    <source>
        <dbReference type="PROSITE-ProRule" id="PRU00169"/>
    </source>
</evidence>
<dbReference type="InterPro" id="IPR004358">
    <property type="entry name" value="Sig_transdc_His_kin-like_C"/>
</dbReference>
<feature type="domain" description="Histidine kinase" evidence="18">
    <location>
        <begin position="171"/>
        <end position="393"/>
    </location>
</feature>
<dbReference type="PROSITE" id="PS50109">
    <property type="entry name" value="HIS_KIN"/>
    <property type="match status" value="1"/>
</dbReference>
<keyword evidence="7" id="KW-0812">Transmembrane</keyword>
<evidence type="ECO:0000256" key="15">
    <source>
        <dbReference type="ARBA" id="ARBA00068150"/>
    </source>
</evidence>
<keyword evidence="22" id="KW-1185">Reference proteome</keyword>
<evidence type="ECO:0000256" key="4">
    <source>
        <dbReference type="ARBA" id="ARBA00022475"/>
    </source>
</evidence>
<dbReference type="GO" id="GO:0005886">
    <property type="term" value="C:plasma membrane"/>
    <property type="evidence" value="ECO:0007669"/>
    <property type="project" value="UniProtKB-SubCell"/>
</dbReference>
<feature type="modified residue" description="Phosphohistidine" evidence="16">
    <location>
        <position position="602"/>
    </location>
</feature>
<keyword evidence="12" id="KW-0902">Two-component regulatory system</keyword>
<dbReference type="SUPFAM" id="SSF55874">
    <property type="entry name" value="ATPase domain of HSP90 chaperone/DNA topoisomerase II/histidine kinase"/>
    <property type="match status" value="1"/>
</dbReference>
<dbReference type="InterPro" id="IPR036641">
    <property type="entry name" value="HPT_dom_sf"/>
</dbReference>
<evidence type="ECO:0000256" key="6">
    <source>
        <dbReference type="ARBA" id="ARBA00022679"/>
    </source>
</evidence>
<dbReference type="InterPro" id="IPR036890">
    <property type="entry name" value="HATPase_C_sf"/>
</dbReference>
<gene>
    <name evidence="21" type="ORF">DFR24_3817</name>
</gene>
<dbReference type="Pfam" id="PF00512">
    <property type="entry name" value="HisKA"/>
    <property type="match status" value="1"/>
</dbReference>
<comment type="subunit">
    <text evidence="14">At low DSF concentrations, interacts with RpfF.</text>
</comment>
<dbReference type="Gene3D" id="3.30.450.20">
    <property type="entry name" value="PAS domain"/>
    <property type="match status" value="1"/>
</dbReference>
<evidence type="ECO:0000313" key="21">
    <source>
        <dbReference type="EMBL" id="TDU26786.1"/>
    </source>
</evidence>
<dbReference type="SUPFAM" id="SSF52172">
    <property type="entry name" value="CheY-like"/>
    <property type="match status" value="1"/>
</dbReference>
<evidence type="ECO:0000256" key="11">
    <source>
        <dbReference type="ARBA" id="ARBA00022989"/>
    </source>
</evidence>
<dbReference type="SMART" id="SM00448">
    <property type="entry name" value="REC"/>
    <property type="match status" value="1"/>
</dbReference>
<dbReference type="InterPro" id="IPR008207">
    <property type="entry name" value="Sig_transdc_His_kin_Hpt_dom"/>
</dbReference>
<evidence type="ECO:0000259" key="18">
    <source>
        <dbReference type="PROSITE" id="PS50109"/>
    </source>
</evidence>
<dbReference type="InterPro" id="IPR003661">
    <property type="entry name" value="HisK_dim/P_dom"/>
</dbReference>
<evidence type="ECO:0000256" key="16">
    <source>
        <dbReference type="PROSITE-ProRule" id="PRU00110"/>
    </source>
</evidence>
<dbReference type="GO" id="GO:0005524">
    <property type="term" value="F:ATP binding"/>
    <property type="evidence" value="ECO:0007669"/>
    <property type="project" value="UniProtKB-KW"/>
</dbReference>
<sequence>MTQDSSDSTREARRIEQLEADVARLNGLLNAIPAVVMEIHHKPGGVPVHRYLSIGDRFPQDLVVKRAELEADYRRYYQIMHPDDLVITRQRVMGTPPPPGHGIRELRLLRESGGYYWVRVDSFTRVESDGTHVTNLATFIIDDVKQLQAELAAARESADAANQAKSAFLANMSHEIRTPMNAILSFAYLGLRTGAAPKPRDYFAKIETSARALLELINDVLDLSKVEAGRLELDPGPFALSQVIDNLESVLGLRAQEKGLSLRLDVDGRVPPALVGDALRLGQVLLNLGGNAVKFTEQGSVVVRIAPVEEPRPGAVTLAFSVQDTGIGLSPEQAAKLFAPFTQADASTTRKYGGTGLGLSISKRLVALMGGDLRVESVAGQGSTFGFEVTLDVAREDDLPAPQRTAEQVDLSGLRVLVVDDHEANLEVARDLLQSAGVDVVLARSGPESIEAVARERFDAVFMDMRMPGMDGIEAAQTIRAAERGTRVPIVALTANVMSPDRERCLMAGMDDFVGKPIDVDEMFAALARVTGRGDSLVARPPAPVVAAPADHDFEHARAGVARSPGLYGRLASRFLHDDDPVSHLRSLVEAGRDADATMAAHRLKGFAAQVGALRVARLAGDAELALASSRRLDATGLDATGLDALEAAMREARARLADLLQTASQEPASAGTPQREALVRRLEQELVDDEDAAWDTFEALRAATPPAGRESLEALGQKIAFLDYDGALDLLRGLNG</sequence>
<dbReference type="InterPro" id="IPR011006">
    <property type="entry name" value="CheY-like_superfamily"/>
</dbReference>
<evidence type="ECO:0000313" key="22">
    <source>
        <dbReference type="Proteomes" id="UP000295341"/>
    </source>
</evidence>
<dbReference type="Gene3D" id="3.40.50.2300">
    <property type="match status" value="1"/>
</dbReference>
<dbReference type="SUPFAM" id="SSF47226">
    <property type="entry name" value="Histidine-containing phosphotransfer domain, HPT domain"/>
    <property type="match status" value="1"/>
</dbReference>
<dbReference type="AlphaFoldDB" id="A0A4S3K607"/>
<evidence type="ECO:0000256" key="14">
    <source>
        <dbReference type="ARBA" id="ARBA00064003"/>
    </source>
</evidence>
<dbReference type="EC" id="2.7.13.3" evidence="3"/>
<dbReference type="InterPro" id="IPR003594">
    <property type="entry name" value="HATPase_dom"/>
</dbReference>
<evidence type="ECO:0000259" key="19">
    <source>
        <dbReference type="PROSITE" id="PS50110"/>
    </source>
</evidence>
<dbReference type="FunFam" id="3.30.565.10:FF:000010">
    <property type="entry name" value="Sensor histidine kinase RcsC"/>
    <property type="match status" value="1"/>
</dbReference>
<keyword evidence="5 17" id="KW-0597">Phosphoprotein</keyword>
<protein>
    <recommendedName>
        <fullName evidence="15">Sensory/regulatory protein RpfC</fullName>
        <ecNumber evidence="3">2.7.13.3</ecNumber>
    </recommendedName>
</protein>
<dbReference type="CDD" id="cd16922">
    <property type="entry name" value="HATPase_EvgS-ArcB-TorS-like"/>
    <property type="match status" value="1"/>
</dbReference>
<keyword evidence="9 21" id="KW-0418">Kinase</keyword>
<dbReference type="InterPro" id="IPR036097">
    <property type="entry name" value="HisK_dim/P_sf"/>
</dbReference>
<dbReference type="Gene3D" id="1.20.120.160">
    <property type="entry name" value="HPT domain"/>
    <property type="match status" value="1"/>
</dbReference>
<dbReference type="PANTHER" id="PTHR45339:SF1">
    <property type="entry name" value="HYBRID SIGNAL TRANSDUCTION HISTIDINE KINASE J"/>
    <property type="match status" value="1"/>
</dbReference>
<accession>A0A4S3K607</accession>
<keyword evidence="13" id="KW-0472">Membrane</keyword>
<dbReference type="PROSITE" id="PS50894">
    <property type="entry name" value="HPT"/>
    <property type="match status" value="1"/>
</dbReference>
<dbReference type="PROSITE" id="PS50110">
    <property type="entry name" value="RESPONSE_REGULATORY"/>
    <property type="match status" value="1"/>
</dbReference>
<evidence type="ECO:0000256" key="8">
    <source>
        <dbReference type="ARBA" id="ARBA00022741"/>
    </source>
</evidence>